<name>A0AAV3YG63_9GAST</name>
<keyword evidence="4 5" id="KW-0472">Membrane</keyword>
<evidence type="ECO:0000313" key="7">
    <source>
        <dbReference type="EMBL" id="GFN82069.1"/>
    </source>
</evidence>
<sequence length="100" mass="11519">MYWVPNFVWDALSFVVPTVMLFLLIHFAKSRAFLDEGNWTLCILAVILFVWAILPVMYAFHFAFESAAQGLAGIVACNVFSGKPYQYKFSMSQNIWRKGR</sequence>
<evidence type="ECO:0000256" key="3">
    <source>
        <dbReference type="ARBA" id="ARBA00022989"/>
    </source>
</evidence>
<dbReference type="Proteomes" id="UP000735302">
    <property type="component" value="Unassembled WGS sequence"/>
</dbReference>
<feature type="transmembrane region" description="Helical" evidence="5">
    <location>
        <begin position="6"/>
        <end position="27"/>
    </location>
</feature>
<evidence type="ECO:0000313" key="8">
    <source>
        <dbReference type="Proteomes" id="UP000735302"/>
    </source>
</evidence>
<evidence type="ECO:0000256" key="5">
    <source>
        <dbReference type="SAM" id="Phobius"/>
    </source>
</evidence>
<dbReference type="Pfam" id="PF12698">
    <property type="entry name" value="ABC2_membrane_3"/>
    <property type="match status" value="1"/>
</dbReference>
<dbReference type="GO" id="GO:0005524">
    <property type="term" value="F:ATP binding"/>
    <property type="evidence" value="ECO:0007669"/>
    <property type="project" value="UniProtKB-KW"/>
</dbReference>
<feature type="transmembrane region" description="Helical" evidence="5">
    <location>
        <begin position="39"/>
        <end position="60"/>
    </location>
</feature>
<dbReference type="GO" id="GO:0140359">
    <property type="term" value="F:ABC-type transporter activity"/>
    <property type="evidence" value="ECO:0007669"/>
    <property type="project" value="InterPro"/>
</dbReference>
<keyword evidence="7" id="KW-0067">ATP-binding</keyword>
<keyword evidence="7" id="KW-0547">Nucleotide-binding</keyword>
<keyword evidence="8" id="KW-1185">Reference proteome</keyword>
<comment type="subcellular location">
    <subcellularLocation>
        <location evidence="1">Membrane</location>
        <topology evidence="1">Multi-pass membrane protein</topology>
    </subcellularLocation>
</comment>
<dbReference type="AlphaFoldDB" id="A0AAV3YG63"/>
<organism evidence="7 8">
    <name type="scientific">Plakobranchus ocellatus</name>
    <dbReference type="NCBI Taxonomy" id="259542"/>
    <lineage>
        <taxon>Eukaryota</taxon>
        <taxon>Metazoa</taxon>
        <taxon>Spiralia</taxon>
        <taxon>Lophotrochozoa</taxon>
        <taxon>Mollusca</taxon>
        <taxon>Gastropoda</taxon>
        <taxon>Heterobranchia</taxon>
        <taxon>Euthyneura</taxon>
        <taxon>Panpulmonata</taxon>
        <taxon>Sacoglossa</taxon>
        <taxon>Placobranchoidea</taxon>
        <taxon>Plakobranchidae</taxon>
        <taxon>Plakobranchus</taxon>
    </lineage>
</organism>
<evidence type="ECO:0000256" key="1">
    <source>
        <dbReference type="ARBA" id="ARBA00004141"/>
    </source>
</evidence>
<keyword evidence="2 5" id="KW-0812">Transmembrane</keyword>
<evidence type="ECO:0000259" key="6">
    <source>
        <dbReference type="Pfam" id="PF12698"/>
    </source>
</evidence>
<feature type="domain" description="ABC-2 type transporter transmembrane" evidence="6">
    <location>
        <begin position="2"/>
        <end position="81"/>
    </location>
</feature>
<reference evidence="7 8" key="1">
    <citation type="journal article" date="2021" name="Elife">
        <title>Chloroplast acquisition without the gene transfer in kleptoplastic sea slugs, Plakobranchus ocellatus.</title>
        <authorList>
            <person name="Maeda T."/>
            <person name="Takahashi S."/>
            <person name="Yoshida T."/>
            <person name="Shimamura S."/>
            <person name="Takaki Y."/>
            <person name="Nagai Y."/>
            <person name="Toyoda A."/>
            <person name="Suzuki Y."/>
            <person name="Arimoto A."/>
            <person name="Ishii H."/>
            <person name="Satoh N."/>
            <person name="Nishiyama T."/>
            <person name="Hasebe M."/>
            <person name="Maruyama T."/>
            <person name="Minagawa J."/>
            <person name="Obokata J."/>
            <person name="Shigenobu S."/>
        </authorList>
    </citation>
    <scope>NUCLEOTIDE SEQUENCE [LARGE SCALE GENOMIC DNA]</scope>
</reference>
<evidence type="ECO:0000256" key="4">
    <source>
        <dbReference type="ARBA" id="ARBA00023136"/>
    </source>
</evidence>
<accession>A0AAV3YG63</accession>
<evidence type="ECO:0000256" key="2">
    <source>
        <dbReference type="ARBA" id="ARBA00022692"/>
    </source>
</evidence>
<dbReference type="EMBL" id="BLXT01000976">
    <property type="protein sequence ID" value="GFN82069.1"/>
    <property type="molecule type" value="Genomic_DNA"/>
</dbReference>
<comment type="caution">
    <text evidence="7">The sequence shown here is derived from an EMBL/GenBank/DDBJ whole genome shotgun (WGS) entry which is preliminary data.</text>
</comment>
<dbReference type="GO" id="GO:0016020">
    <property type="term" value="C:membrane"/>
    <property type="evidence" value="ECO:0007669"/>
    <property type="project" value="UniProtKB-SubCell"/>
</dbReference>
<keyword evidence="3 5" id="KW-1133">Transmembrane helix</keyword>
<proteinExistence type="predicted"/>
<gene>
    <name evidence="7" type="ORF">PoB_000857500</name>
</gene>
<protein>
    <submittedName>
        <fullName evidence="7">ATP-binding cassette sub-family a member 3</fullName>
    </submittedName>
</protein>
<dbReference type="InterPro" id="IPR013525">
    <property type="entry name" value="ABC2_TM"/>
</dbReference>